<feature type="compositionally biased region" description="Basic and acidic residues" evidence="1">
    <location>
        <begin position="149"/>
        <end position="163"/>
    </location>
</feature>
<evidence type="ECO:0000313" key="2">
    <source>
        <dbReference type="EMBL" id="JAC81088.1"/>
    </source>
</evidence>
<proteinExistence type="predicted"/>
<feature type="region of interest" description="Disordered" evidence="1">
    <location>
        <begin position="33"/>
        <end position="89"/>
    </location>
</feature>
<accession>A0A061SA23</accession>
<evidence type="ECO:0000256" key="1">
    <source>
        <dbReference type="SAM" id="MobiDB-lite"/>
    </source>
</evidence>
<feature type="region of interest" description="Disordered" evidence="1">
    <location>
        <begin position="134"/>
        <end position="163"/>
    </location>
</feature>
<name>A0A061SA23_9CHLO</name>
<dbReference type="AlphaFoldDB" id="A0A061SA23"/>
<feature type="compositionally biased region" description="Basic and acidic residues" evidence="1">
    <location>
        <begin position="80"/>
        <end position="89"/>
    </location>
</feature>
<reference evidence="2" key="1">
    <citation type="submission" date="2014-05" db="EMBL/GenBank/DDBJ databases">
        <title>The transcriptome of the halophilic microalga Tetraselmis sp. GSL018 isolated from the Great Salt Lake, Utah.</title>
        <authorList>
            <person name="Jinkerson R.E."/>
            <person name="D'Adamo S."/>
            <person name="Posewitz M.C."/>
        </authorList>
    </citation>
    <scope>NUCLEOTIDE SEQUENCE</scope>
    <source>
        <strain evidence="2">GSL018</strain>
    </source>
</reference>
<sequence length="163" mass="18143">EEARRAAREPRDAGGQQREQRLLARASAFPAGAIGLSEIREESRRSGPQARPAAGEGGPREPYEDLGSCLPEQGRRKRFWREPKGAAEAADRCRADGLCDGSVRHRPRRWNWETRGATGRRRLLAPNLESCPCARGSTRRGRENGAAWEEERQADRGGGLMDR</sequence>
<feature type="non-terminal residue" evidence="2">
    <location>
        <position position="1"/>
    </location>
</feature>
<feature type="region of interest" description="Disordered" evidence="1">
    <location>
        <begin position="1"/>
        <end position="20"/>
    </location>
</feature>
<organism evidence="2">
    <name type="scientific">Tetraselmis sp. GSL018</name>
    <dbReference type="NCBI Taxonomy" id="582737"/>
    <lineage>
        <taxon>Eukaryota</taxon>
        <taxon>Viridiplantae</taxon>
        <taxon>Chlorophyta</taxon>
        <taxon>core chlorophytes</taxon>
        <taxon>Chlorodendrophyceae</taxon>
        <taxon>Chlorodendrales</taxon>
        <taxon>Chlorodendraceae</taxon>
        <taxon>Tetraselmis</taxon>
    </lineage>
</organism>
<dbReference type="EMBL" id="GBEZ01004103">
    <property type="protein sequence ID" value="JAC81088.1"/>
    <property type="molecule type" value="Transcribed_RNA"/>
</dbReference>
<gene>
    <name evidence="2" type="ORF">TSPGSL018_8711</name>
</gene>
<protein>
    <submittedName>
        <fullName evidence="2">Uncharacterized protein</fullName>
    </submittedName>
</protein>